<evidence type="ECO:0000256" key="5">
    <source>
        <dbReference type="ARBA" id="ARBA00029447"/>
    </source>
</evidence>
<keyword evidence="2" id="KW-1003">Cell membrane</keyword>
<dbReference type="GO" id="GO:0004888">
    <property type="term" value="F:transmembrane signaling receptor activity"/>
    <property type="evidence" value="ECO:0007669"/>
    <property type="project" value="InterPro"/>
</dbReference>
<dbReference type="Pfam" id="PF00015">
    <property type="entry name" value="MCPsignal"/>
    <property type="match status" value="1"/>
</dbReference>
<evidence type="ECO:0000256" key="9">
    <source>
        <dbReference type="SAM" id="Phobius"/>
    </source>
</evidence>
<evidence type="ECO:0000259" key="10">
    <source>
        <dbReference type="PROSITE" id="PS50111"/>
    </source>
</evidence>
<dbReference type="PANTHER" id="PTHR32089">
    <property type="entry name" value="METHYL-ACCEPTING CHEMOTAXIS PROTEIN MCPB"/>
    <property type="match status" value="1"/>
</dbReference>
<feature type="compositionally biased region" description="Low complexity" evidence="8">
    <location>
        <begin position="265"/>
        <end position="287"/>
    </location>
</feature>
<evidence type="ECO:0000256" key="2">
    <source>
        <dbReference type="ARBA" id="ARBA00022475"/>
    </source>
</evidence>
<dbReference type="InterPro" id="IPR003660">
    <property type="entry name" value="HAMP_dom"/>
</dbReference>
<evidence type="ECO:0000256" key="3">
    <source>
        <dbReference type="ARBA" id="ARBA00023136"/>
    </source>
</evidence>
<dbReference type="GO" id="GO:0005886">
    <property type="term" value="C:plasma membrane"/>
    <property type="evidence" value="ECO:0007669"/>
    <property type="project" value="UniProtKB-SubCell"/>
</dbReference>
<comment type="subcellular location">
    <subcellularLocation>
        <location evidence="1">Cell membrane</location>
    </subcellularLocation>
</comment>
<evidence type="ECO:0000259" key="11">
    <source>
        <dbReference type="PROSITE" id="PS50885"/>
    </source>
</evidence>
<sequence>MFVKGISVRFKLVITILVLTMVPLMTVGYVQFENARKAVYELTVTDLQYITEMKARELAPYTQSTELFEGNKQKISEIIGEVSEKYYKPNGMNGYAYLIDAAGTAIFHPDPAVQGTSLAQEGFTQEILQKKQGWLEYEFQGATKLTVFQTLPNGWVLVIGSFQDDLLKTIEGSRLLMFLLSLASASLALVVGIFIVNKLVRPLKELVAAMKEAEAGNLTGVVQVRSRDEIGALSSMYNEMMGGFRTMLREVQLVSQQVASASEELTASASESARASEQISAASSEMANGSEQQKQTVFETTHFLHRIGSDISQIAESTNHVNTDANQAFHLAKDGESKLTSLAQEMDQITNRVRQTEQVVRELGVQSEKIMGIITIIRQISDQTNLLALNAAIEAARAGEQGRSFAVVAQEVRKLAEQSGQAAEEIAGLIHTTHQEIQEAVEAMGSTTEAVQEGRGGVSSASESFQQILIAVQDVSHQVNRMNAAAQAIHRDTEKLVGNSDRIVRLAETAAHDTQEVAAASEEQTATTEEMSAAAENLAQMAERLSEQIKRFTI</sequence>
<keyword evidence="3 9" id="KW-0472">Membrane</keyword>
<keyword evidence="9" id="KW-0812">Transmembrane</keyword>
<dbReference type="CDD" id="cd06225">
    <property type="entry name" value="HAMP"/>
    <property type="match status" value="1"/>
</dbReference>
<dbReference type="Pfam" id="PF00672">
    <property type="entry name" value="HAMP"/>
    <property type="match status" value="1"/>
</dbReference>
<reference evidence="12 13" key="1">
    <citation type="submission" date="2018-10" db="EMBL/GenBank/DDBJ databases">
        <title>Phylogenomics of Brevibacillus.</title>
        <authorList>
            <person name="Dunlap C."/>
        </authorList>
    </citation>
    <scope>NUCLEOTIDE SEQUENCE [LARGE SCALE GENOMIC DNA]</scope>
    <source>
        <strain evidence="12 13">JCM 15774</strain>
    </source>
</reference>
<dbReference type="InterPro" id="IPR004090">
    <property type="entry name" value="Chemotax_Me-accpt_rcpt"/>
</dbReference>
<protein>
    <submittedName>
        <fullName evidence="12">Methyl-accepting chemotaxis protein</fullName>
    </submittedName>
</protein>
<keyword evidence="9" id="KW-1133">Transmembrane helix</keyword>
<dbReference type="GO" id="GO:0007165">
    <property type="term" value="P:signal transduction"/>
    <property type="evidence" value="ECO:0007669"/>
    <property type="project" value="UniProtKB-KW"/>
</dbReference>
<dbReference type="PROSITE" id="PS50111">
    <property type="entry name" value="CHEMOTAXIS_TRANSDUC_2"/>
    <property type="match status" value="1"/>
</dbReference>
<dbReference type="GO" id="GO:0006935">
    <property type="term" value="P:chemotaxis"/>
    <property type="evidence" value="ECO:0007669"/>
    <property type="project" value="InterPro"/>
</dbReference>
<dbReference type="PRINTS" id="PR00260">
    <property type="entry name" value="CHEMTRNSDUCR"/>
</dbReference>
<comment type="similarity">
    <text evidence="5">Belongs to the methyl-accepting chemotaxis (MCP) protein family.</text>
</comment>
<feature type="transmembrane region" description="Helical" evidence="9">
    <location>
        <begin position="175"/>
        <end position="196"/>
    </location>
</feature>
<dbReference type="EMBL" id="RHHU01000014">
    <property type="protein sequence ID" value="RNB81795.1"/>
    <property type="molecule type" value="Genomic_DNA"/>
</dbReference>
<dbReference type="AlphaFoldDB" id="A0A3M8D3M9"/>
<evidence type="ECO:0000256" key="8">
    <source>
        <dbReference type="SAM" id="MobiDB-lite"/>
    </source>
</evidence>
<gene>
    <name evidence="12" type="ORF">EDM59_22040</name>
</gene>
<dbReference type="PANTHER" id="PTHR32089:SF112">
    <property type="entry name" value="LYSOZYME-LIKE PROTEIN-RELATED"/>
    <property type="match status" value="1"/>
</dbReference>
<evidence type="ECO:0000256" key="1">
    <source>
        <dbReference type="ARBA" id="ARBA00004236"/>
    </source>
</evidence>
<dbReference type="SMART" id="SM00283">
    <property type="entry name" value="MA"/>
    <property type="match status" value="1"/>
</dbReference>
<proteinExistence type="inferred from homology"/>
<comment type="caution">
    <text evidence="12">The sequence shown here is derived from an EMBL/GenBank/DDBJ whole genome shotgun (WGS) entry which is preliminary data.</text>
</comment>
<feature type="transmembrane region" description="Helical" evidence="9">
    <location>
        <begin position="12"/>
        <end position="32"/>
    </location>
</feature>
<dbReference type="CDD" id="cd11386">
    <property type="entry name" value="MCP_signal"/>
    <property type="match status" value="1"/>
</dbReference>
<dbReference type="SUPFAM" id="SSF58104">
    <property type="entry name" value="Methyl-accepting chemotaxis protein (MCP) signaling domain"/>
    <property type="match status" value="1"/>
</dbReference>
<keyword evidence="4 6" id="KW-0807">Transducer</keyword>
<feature type="domain" description="Methyl-accepting transducer" evidence="10">
    <location>
        <begin position="268"/>
        <end position="539"/>
    </location>
</feature>
<feature type="domain" description="HAMP" evidence="11">
    <location>
        <begin position="197"/>
        <end position="249"/>
    </location>
</feature>
<organism evidence="12 13">
    <name type="scientific">Brevibacillus nitrificans</name>
    <dbReference type="NCBI Taxonomy" id="651560"/>
    <lineage>
        <taxon>Bacteria</taxon>
        <taxon>Bacillati</taxon>
        <taxon>Bacillota</taxon>
        <taxon>Bacilli</taxon>
        <taxon>Bacillales</taxon>
        <taxon>Paenibacillaceae</taxon>
        <taxon>Brevibacillus</taxon>
    </lineage>
</organism>
<accession>A0A3M8D3M9</accession>
<dbReference type="PROSITE" id="PS50885">
    <property type="entry name" value="HAMP"/>
    <property type="match status" value="1"/>
</dbReference>
<evidence type="ECO:0000256" key="6">
    <source>
        <dbReference type="PROSITE-ProRule" id="PRU00284"/>
    </source>
</evidence>
<dbReference type="SMART" id="SM00304">
    <property type="entry name" value="HAMP"/>
    <property type="match status" value="3"/>
</dbReference>
<dbReference type="Gene3D" id="1.10.287.950">
    <property type="entry name" value="Methyl-accepting chemotaxis protein"/>
    <property type="match status" value="1"/>
</dbReference>
<keyword evidence="7" id="KW-0175">Coiled coil</keyword>
<dbReference type="Proteomes" id="UP000269573">
    <property type="component" value="Unassembled WGS sequence"/>
</dbReference>
<evidence type="ECO:0000256" key="4">
    <source>
        <dbReference type="ARBA" id="ARBA00023224"/>
    </source>
</evidence>
<feature type="coiled-coil region" evidence="7">
    <location>
        <begin position="332"/>
        <end position="359"/>
    </location>
</feature>
<name>A0A3M8D3M9_9BACL</name>
<evidence type="ECO:0000313" key="12">
    <source>
        <dbReference type="EMBL" id="RNB81795.1"/>
    </source>
</evidence>
<dbReference type="CDD" id="cd12912">
    <property type="entry name" value="PDC2_MCP_like"/>
    <property type="match status" value="1"/>
</dbReference>
<evidence type="ECO:0000313" key="13">
    <source>
        <dbReference type="Proteomes" id="UP000269573"/>
    </source>
</evidence>
<dbReference type="InterPro" id="IPR004089">
    <property type="entry name" value="MCPsignal_dom"/>
</dbReference>
<dbReference type="Gene3D" id="3.30.450.20">
    <property type="entry name" value="PAS domain"/>
    <property type="match status" value="1"/>
</dbReference>
<dbReference type="RefSeq" id="WP_122925588.1">
    <property type="nucleotide sequence ID" value="NZ_RHHU01000014.1"/>
</dbReference>
<feature type="region of interest" description="Disordered" evidence="8">
    <location>
        <begin position="265"/>
        <end position="295"/>
    </location>
</feature>
<keyword evidence="13" id="KW-1185">Reference proteome</keyword>
<evidence type="ECO:0000256" key="7">
    <source>
        <dbReference type="SAM" id="Coils"/>
    </source>
</evidence>